<evidence type="ECO:0000313" key="1">
    <source>
        <dbReference type="EMBL" id="MDR6241092.1"/>
    </source>
</evidence>
<name>A0AAE4BUR9_9BACT</name>
<proteinExistence type="predicted"/>
<protein>
    <submittedName>
        <fullName evidence="1">Uncharacterized protein</fullName>
    </submittedName>
</protein>
<reference evidence="1" key="1">
    <citation type="submission" date="2023-07" db="EMBL/GenBank/DDBJ databases">
        <title>Genomic Encyclopedia of Type Strains, Phase IV (KMG-IV): sequencing the most valuable type-strain genomes for metagenomic binning, comparative biology and taxonomic classification.</title>
        <authorList>
            <person name="Goeker M."/>
        </authorList>
    </citation>
    <scope>NUCLEOTIDE SEQUENCE</scope>
    <source>
        <strain evidence="1">DSM 26174</strain>
    </source>
</reference>
<organism evidence="1 2">
    <name type="scientific">Aureibacter tunicatorum</name>
    <dbReference type="NCBI Taxonomy" id="866807"/>
    <lineage>
        <taxon>Bacteria</taxon>
        <taxon>Pseudomonadati</taxon>
        <taxon>Bacteroidota</taxon>
        <taxon>Cytophagia</taxon>
        <taxon>Cytophagales</taxon>
        <taxon>Persicobacteraceae</taxon>
        <taxon>Aureibacter</taxon>
    </lineage>
</organism>
<dbReference type="Proteomes" id="UP001185092">
    <property type="component" value="Unassembled WGS sequence"/>
</dbReference>
<gene>
    <name evidence="1" type="ORF">HNQ88_004168</name>
</gene>
<sequence>MKHIIYPILALILILGLTSNLNASKNINVNSIKITQIVNGFYDWYLSSIKAKNNYGFQPRFIESKNGMTTLDYSLYIENLKIHGFSKDIIYGFR</sequence>
<comment type="caution">
    <text evidence="1">The sequence shown here is derived from an EMBL/GenBank/DDBJ whole genome shotgun (WGS) entry which is preliminary data.</text>
</comment>
<dbReference type="EMBL" id="JAVDQD010000006">
    <property type="protein sequence ID" value="MDR6241092.1"/>
    <property type="molecule type" value="Genomic_DNA"/>
</dbReference>
<evidence type="ECO:0000313" key="2">
    <source>
        <dbReference type="Proteomes" id="UP001185092"/>
    </source>
</evidence>
<keyword evidence="2" id="KW-1185">Reference proteome</keyword>
<dbReference type="AlphaFoldDB" id="A0AAE4BUR9"/>
<accession>A0AAE4BUR9</accession>